<feature type="region of interest" description="Disordered" evidence="1">
    <location>
        <begin position="1"/>
        <end position="34"/>
    </location>
</feature>
<organism evidence="4 5">
    <name type="scientific">Actimicrobium antarcticum</name>
    <dbReference type="NCBI Taxonomy" id="1051899"/>
    <lineage>
        <taxon>Bacteria</taxon>
        <taxon>Pseudomonadati</taxon>
        <taxon>Pseudomonadota</taxon>
        <taxon>Betaproteobacteria</taxon>
        <taxon>Burkholderiales</taxon>
        <taxon>Oxalobacteraceae</taxon>
        <taxon>Actimicrobium</taxon>
    </lineage>
</organism>
<evidence type="ECO:0000259" key="3">
    <source>
        <dbReference type="Pfam" id="PF20432"/>
    </source>
</evidence>
<dbReference type="InterPro" id="IPR046847">
    <property type="entry name" value="Xre-like_HTH"/>
</dbReference>
<name>A0ABP7T0I2_9BURK</name>
<evidence type="ECO:0000256" key="1">
    <source>
        <dbReference type="SAM" id="MobiDB-lite"/>
    </source>
</evidence>
<proteinExistence type="predicted"/>
<dbReference type="RefSeq" id="WP_344762583.1">
    <property type="nucleotide sequence ID" value="NZ_BAAAZE010000007.1"/>
</dbReference>
<dbReference type="Pfam" id="PF20432">
    <property type="entry name" value="Xre-like-HTH"/>
    <property type="match status" value="1"/>
</dbReference>
<keyword evidence="5" id="KW-1185">Reference proteome</keyword>
<evidence type="ECO:0000259" key="2">
    <source>
        <dbReference type="Pfam" id="PF09722"/>
    </source>
</evidence>
<dbReference type="InterPro" id="IPR011979">
    <property type="entry name" value="Antitox_Xre"/>
</dbReference>
<accession>A0ABP7T0I2</accession>
<evidence type="ECO:0000313" key="5">
    <source>
        <dbReference type="Proteomes" id="UP001501353"/>
    </source>
</evidence>
<dbReference type="NCBIfam" id="TIGR02293">
    <property type="entry name" value="TAS_TIGR02293"/>
    <property type="match status" value="1"/>
</dbReference>
<dbReference type="Proteomes" id="UP001501353">
    <property type="component" value="Unassembled WGS sequence"/>
</dbReference>
<protein>
    <recommendedName>
        <fullName evidence="6">Antitoxin Xre/MbcA/ParS-like toxin-binding domain-containing protein</fullName>
    </recommendedName>
</protein>
<feature type="domain" description="Antitoxin Xre-like helix-turn-helix" evidence="3">
    <location>
        <begin position="69"/>
        <end position="128"/>
    </location>
</feature>
<feature type="domain" description="Antitoxin Xre/MbcA/ParS-like toxin-binding" evidence="2">
    <location>
        <begin position="135"/>
        <end position="184"/>
    </location>
</feature>
<reference evidence="5" key="1">
    <citation type="journal article" date="2019" name="Int. J. Syst. Evol. Microbiol.">
        <title>The Global Catalogue of Microorganisms (GCM) 10K type strain sequencing project: providing services to taxonomists for standard genome sequencing and annotation.</title>
        <authorList>
            <consortium name="The Broad Institute Genomics Platform"/>
            <consortium name="The Broad Institute Genome Sequencing Center for Infectious Disease"/>
            <person name="Wu L."/>
            <person name="Ma J."/>
        </authorList>
    </citation>
    <scope>NUCLEOTIDE SEQUENCE [LARGE SCALE GENOMIC DNA]</scope>
    <source>
        <strain evidence="5">JCM 16673</strain>
    </source>
</reference>
<comment type="caution">
    <text evidence="4">The sequence shown here is derived from an EMBL/GenBank/DDBJ whole genome shotgun (WGS) entry which is preliminary data.</text>
</comment>
<gene>
    <name evidence="4" type="ORF">GCM10022212_14280</name>
</gene>
<sequence>MPTDKAPSKAAIKKTPAVIPHAPSGNPTSSELATLPRSVRIRAKPSARRLDDTLFTHLVTDAPLAGFAAIHTIRVGYSARMMKAASQFFGVSDARIQGIAHVPASTASRLDKNNARIDSGATERLYRMGMVTRMAIEVFGSKLAAIDWMRQPNRALGETAPLDLMDTEPGAVSVRQVLNAIATGGAA</sequence>
<evidence type="ECO:0000313" key="4">
    <source>
        <dbReference type="EMBL" id="GAA4019249.1"/>
    </source>
</evidence>
<dbReference type="InterPro" id="IPR024467">
    <property type="entry name" value="Xre/MbcA/ParS-like_toxin-bd"/>
</dbReference>
<evidence type="ECO:0008006" key="6">
    <source>
        <dbReference type="Google" id="ProtNLM"/>
    </source>
</evidence>
<dbReference type="EMBL" id="BAAAZE010000007">
    <property type="protein sequence ID" value="GAA4019249.1"/>
    <property type="molecule type" value="Genomic_DNA"/>
</dbReference>
<dbReference type="Pfam" id="PF09722">
    <property type="entry name" value="Xre_MbcA_ParS_C"/>
    <property type="match status" value="1"/>
</dbReference>